<feature type="transmembrane region" description="Helical" evidence="2">
    <location>
        <begin position="90"/>
        <end position="110"/>
    </location>
</feature>
<evidence type="ECO:0000313" key="4">
    <source>
        <dbReference type="Proteomes" id="UP000259636"/>
    </source>
</evidence>
<reference evidence="3 4" key="1">
    <citation type="submission" date="2018-08" db="EMBL/GenBank/DDBJ databases">
        <authorList>
            <person name="Ferrada E.E."/>
            <person name="Latorre B.A."/>
        </authorList>
    </citation>
    <scope>NUCLEOTIDE SEQUENCE [LARGE SCALE GENOMIC DNA]</scope>
    <source>
        <strain evidence="3 4">VK-A60T</strain>
    </source>
</reference>
<accession>A0A385DJ22</accession>
<dbReference type="GeneID" id="300117688"/>
<feature type="compositionally biased region" description="Low complexity" evidence="1">
    <location>
        <begin position="38"/>
        <end position="48"/>
    </location>
</feature>
<sequence length="163" mass="16871">MQHQEQHDQEAARLIAEAYTDDVPAVTRYRDTTPPTPTGAAPVPQPGARAPMSQRATDISVMTLSAGVASLPLGGGAALVLWQLSSVNPAVLALAAAAPVGLAGALGIAARMIGRAVRDGAAALPPSEVHHHHTGPTLVQNTAYDQRTTRGVIARTGDTHRTR</sequence>
<dbReference type="Proteomes" id="UP000259636">
    <property type="component" value="Chromosome"/>
</dbReference>
<organism evidence="3 4">
    <name type="scientific">Streptomyces koyangensis</name>
    <dbReference type="NCBI Taxonomy" id="188770"/>
    <lineage>
        <taxon>Bacteria</taxon>
        <taxon>Bacillati</taxon>
        <taxon>Actinomycetota</taxon>
        <taxon>Actinomycetes</taxon>
        <taxon>Kitasatosporales</taxon>
        <taxon>Streptomycetaceae</taxon>
        <taxon>Streptomyces</taxon>
        <taxon>Streptomyces aurantiacus group</taxon>
    </lineage>
</organism>
<dbReference type="KEGG" id="sky:D0C37_26540"/>
<proteinExistence type="predicted"/>
<protein>
    <submittedName>
        <fullName evidence="3">Uncharacterized protein</fullName>
    </submittedName>
</protein>
<feature type="region of interest" description="Disordered" evidence="1">
    <location>
        <begin position="27"/>
        <end position="51"/>
    </location>
</feature>
<feature type="transmembrane region" description="Helical" evidence="2">
    <location>
        <begin position="59"/>
        <end position="84"/>
    </location>
</feature>
<keyword evidence="2" id="KW-0472">Membrane</keyword>
<gene>
    <name evidence="3" type="ORF">D0C37_26540</name>
</gene>
<name>A0A385DJ22_9ACTN</name>
<evidence type="ECO:0000256" key="1">
    <source>
        <dbReference type="SAM" id="MobiDB-lite"/>
    </source>
</evidence>
<dbReference type="AlphaFoldDB" id="A0A385DJ22"/>
<keyword evidence="2" id="KW-1133">Transmembrane helix</keyword>
<evidence type="ECO:0000313" key="3">
    <source>
        <dbReference type="EMBL" id="AXQ57801.1"/>
    </source>
</evidence>
<evidence type="ECO:0000256" key="2">
    <source>
        <dbReference type="SAM" id="Phobius"/>
    </source>
</evidence>
<keyword evidence="2" id="KW-0812">Transmembrane</keyword>
<dbReference type="RefSeq" id="WP_117350441.1">
    <property type="nucleotide sequence ID" value="NZ_CP031742.1"/>
</dbReference>
<dbReference type="EMBL" id="CP031742">
    <property type="protein sequence ID" value="AXQ57801.1"/>
    <property type="molecule type" value="Genomic_DNA"/>
</dbReference>